<feature type="transmembrane region" description="Helical" evidence="2">
    <location>
        <begin position="178"/>
        <end position="196"/>
    </location>
</feature>
<keyword evidence="1" id="KW-0998">Cell outer membrane</keyword>
<dbReference type="RefSeq" id="WP_160128985.1">
    <property type="nucleotide sequence ID" value="NZ_CP019288.1"/>
</dbReference>
<dbReference type="Gene3D" id="2.170.130.10">
    <property type="entry name" value="TonB-dependent receptor, plug domain"/>
    <property type="match status" value="1"/>
</dbReference>
<keyword evidence="1 2" id="KW-0472">Membrane</keyword>
<dbReference type="EMBL" id="CP019288">
    <property type="protein sequence ID" value="QHI36264.1"/>
    <property type="molecule type" value="Genomic_DNA"/>
</dbReference>
<proteinExistence type="inferred from homology"/>
<feature type="transmembrane region" description="Helical" evidence="2">
    <location>
        <begin position="268"/>
        <end position="287"/>
    </location>
</feature>
<feature type="transmembrane region" description="Helical" evidence="2">
    <location>
        <begin position="84"/>
        <end position="107"/>
    </location>
</feature>
<keyword evidence="5" id="KW-1185">Reference proteome</keyword>
<name>A0A7L4ZK26_9FLAO</name>
<dbReference type="InterPro" id="IPR037066">
    <property type="entry name" value="Plug_dom_sf"/>
</dbReference>
<dbReference type="Proteomes" id="UP000464657">
    <property type="component" value="Chromosome"/>
</dbReference>
<dbReference type="SUPFAM" id="SSF56935">
    <property type="entry name" value="Porins"/>
    <property type="match status" value="1"/>
</dbReference>
<dbReference type="KEGG" id="kan:IMCC3317_16230"/>
<feature type="transmembrane region" description="Helical" evidence="2">
    <location>
        <begin position="128"/>
        <end position="148"/>
    </location>
</feature>
<dbReference type="OrthoDB" id="1522859at2"/>
<feature type="domain" description="Peptidase M56" evidence="3">
    <location>
        <begin position="77"/>
        <end position="254"/>
    </location>
</feature>
<keyword evidence="1 2" id="KW-0812">Transmembrane</keyword>
<reference evidence="4 5" key="1">
    <citation type="journal article" date="2013" name="Int. J. Syst. Evol. Microbiol.">
        <title>Kordia antarctica sp. nov., isolated from Antarctic seawater.</title>
        <authorList>
            <person name="Baek K."/>
            <person name="Choi A."/>
            <person name="Kang I."/>
            <person name="Lee K."/>
            <person name="Cho J.C."/>
        </authorList>
    </citation>
    <scope>NUCLEOTIDE SEQUENCE [LARGE SCALE GENOMIC DNA]</scope>
    <source>
        <strain evidence="4 5">IMCC3317</strain>
    </source>
</reference>
<keyword evidence="1" id="KW-1134">Transmembrane beta strand</keyword>
<evidence type="ECO:0000256" key="2">
    <source>
        <dbReference type="SAM" id="Phobius"/>
    </source>
</evidence>
<dbReference type="Pfam" id="PF05569">
    <property type="entry name" value="Peptidase_M56"/>
    <property type="match status" value="1"/>
</dbReference>
<dbReference type="GO" id="GO:0009279">
    <property type="term" value="C:cell outer membrane"/>
    <property type="evidence" value="ECO:0007669"/>
    <property type="project" value="UniProtKB-SubCell"/>
</dbReference>
<keyword evidence="1" id="KW-0813">Transport</keyword>
<evidence type="ECO:0000256" key="1">
    <source>
        <dbReference type="PROSITE-ProRule" id="PRU01360"/>
    </source>
</evidence>
<protein>
    <recommendedName>
        <fullName evidence="3">Peptidase M56 domain-containing protein</fullName>
    </recommendedName>
</protein>
<dbReference type="PANTHER" id="PTHR34978:SF3">
    <property type="entry name" value="SLR0241 PROTEIN"/>
    <property type="match status" value="1"/>
</dbReference>
<feature type="transmembrane region" description="Helical" evidence="2">
    <location>
        <begin position="37"/>
        <end position="58"/>
    </location>
</feature>
<dbReference type="InterPro" id="IPR052173">
    <property type="entry name" value="Beta-lactam_resp_regulator"/>
</dbReference>
<organism evidence="4 5">
    <name type="scientific">Kordia antarctica</name>
    <dbReference type="NCBI Taxonomy" id="1218801"/>
    <lineage>
        <taxon>Bacteria</taxon>
        <taxon>Pseudomonadati</taxon>
        <taxon>Bacteroidota</taxon>
        <taxon>Flavobacteriia</taxon>
        <taxon>Flavobacteriales</taxon>
        <taxon>Flavobacteriaceae</taxon>
        <taxon>Kordia</taxon>
    </lineage>
</organism>
<comment type="similarity">
    <text evidence="1">Belongs to the TonB-dependent receptor family.</text>
</comment>
<gene>
    <name evidence="4" type="ORF">IMCC3317_16230</name>
</gene>
<evidence type="ECO:0000313" key="5">
    <source>
        <dbReference type="Proteomes" id="UP000464657"/>
    </source>
</evidence>
<dbReference type="AlphaFoldDB" id="A0A7L4ZK26"/>
<dbReference type="InterPro" id="IPR039426">
    <property type="entry name" value="TonB-dep_rcpt-like"/>
</dbReference>
<dbReference type="InterPro" id="IPR008756">
    <property type="entry name" value="Peptidase_M56"/>
</dbReference>
<dbReference type="PANTHER" id="PTHR34978">
    <property type="entry name" value="POSSIBLE SENSOR-TRANSDUCER PROTEIN BLAR"/>
    <property type="match status" value="1"/>
</dbReference>
<evidence type="ECO:0000259" key="3">
    <source>
        <dbReference type="Pfam" id="PF05569"/>
    </source>
</evidence>
<dbReference type="CDD" id="cd07341">
    <property type="entry name" value="M56_BlaR1_MecR1_like"/>
    <property type="match status" value="1"/>
</dbReference>
<keyword evidence="2" id="KW-1133">Transmembrane helix</keyword>
<feature type="transmembrane region" description="Helical" evidence="2">
    <location>
        <begin position="6"/>
        <end position="25"/>
    </location>
</feature>
<accession>A0A7L4ZK26</accession>
<evidence type="ECO:0000313" key="4">
    <source>
        <dbReference type="EMBL" id="QHI36264.1"/>
    </source>
</evidence>
<dbReference type="PROSITE" id="PS52016">
    <property type="entry name" value="TONB_DEPENDENT_REC_3"/>
    <property type="match status" value="1"/>
</dbReference>
<comment type="subcellular location">
    <subcellularLocation>
        <location evidence="1">Cell outer membrane</location>
        <topology evidence="1">Multi-pass membrane protein</topology>
    </subcellularLocation>
</comment>
<sequence length="574" mass="65243">MDELFIFFAKSAGILLLFLGAYFLWLRKETFFSGNRFFLLAGMIISLVLPFLVITKYVEIPTLTTAANNLFVNAEITVAQETSISWIAILLFVYITGVLFFFVKFLIELTSLCKLLWTSTISRRDEQFIYIETTSTFSPFSFFNYIVYNPALYSETELAAILKHEQAHSRQLHSVDVFVAKLYCIFMWFNPLAWFYKKFILQNLEFLADSSAIKQIPSKKEYQRTLLKVSGHTYCPAFTNNFYNSLIKKRIVMLQKTQSKHLNRWKQLLILPLLIAFVFLFNTEVIAKEISSTIPTAEKATIEEVAMGDLVVVITKNTSIEELKAYKKMFSKQDIKMTYSDVDFNSKGEISQISLILTSKNMEAANGKFKAAKDKAITEIQLGKRGNELFIKSSAFENMGKGTYTYKVTSEYIEGDDEDQKIIIKSSDGSNVKVNTWTHKGDVKTIDVKKEGGKEVIIVNGKNIAADKIIEEEIEIKNGDGNSFIFVGTSNDTKDKDVEIEIIKEEDNKIVFNNSNNKKPLIIVDGKIVDESKMKNLDTDKIESVSVLKGKSATEKYGDKGKDGVIIIKTKKKK</sequence>